<dbReference type="PROSITE" id="PS51257">
    <property type="entry name" value="PROKAR_LIPOPROTEIN"/>
    <property type="match status" value="1"/>
</dbReference>
<gene>
    <name evidence="2" type="ORF">QRD43_01990</name>
</gene>
<protein>
    <submittedName>
        <fullName evidence="2">DUF2799 domain-containing protein</fullName>
    </submittedName>
</protein>
<evidence type="ECO:0000313" key="3">
    <source>
        <dbReference type="Proteomes" id="UP001238603"/>
    </source>
</evidence>
<dbReference type="Proteomes" id="UP001238603">
    <property type="component" value="Unassembled WGS sequence"/>
</dbReference>
<sequence>MNSKHAGHWSRAAATAAAIAAMAVLGGCASMSESECQRADWYQKGVQDGRDGQTRDRVEDHAQACGKVGVHPDEARWQSGWAEGVRRYCRPANGWQLGLKGEFYRGVCADQPDGAAFEDAYQSAKRIYDVGQQIDRNYRDMQRLERDLAEAKTDDERKRLRGLLRELDIEQQRLRQRQRMEMLSAPRP</sequence>
<name>A0ABT7LCS2_9BURK</name>
<comment type="caution">
    <text evidence="2">The sequence shown here is derived from an EMBL/GenBank/DDBJ whole genome shotgun (WGS) entry which is preliminary data.</text>
</comment>
<dbReference type="EMBL" id="JASVDS010000001">
    <property type="protein sequence ID" value="MDL5030663.1"/>
    <property type="molecule type" value="Genomic_DNA"/>
</dbReference>
<reference evidence="2 3" key="1">
    <citation type="submission" date="2023-06" db="EMBL/GenBank/DDBJ databases">
        <title>Pelomonas sp. APW6 16S ribosomal RNA gene genome sequencing and assembly.</title>
        <authorList>
            <person name="Woo H."/>
        </authorList>
    </citation>
    <scope>NUCLEOTIDE SEQUENCE [LARGE SCALE GENOMIC DNA]</scope>
    <source>
        <strain evidence="2 3">APW6</strain>
    </source>
</reference>
<evidence type="ECO:0000256" key="1">
    <source>
        <dbReference type="SAM" id="Coils"/>
    </source>
</evidence>
<organism evidence="2 3">
    <name type="scientific">Roseateles subflavus</name>
    <dbReference type="NCBI Taxonomy" id="3053353"/>
    <lineage>
        <taxon>Bacteria</taxon>
        <taxon>Pseudomonadati</taxon>
        <taxon>Pseudomonadota</taxon>
        <taxon>Betaproteobacteria</taxon>
        <taxon>Burkholderiales</taxon>
        <taxon>Sphaerotilaceae</taxon>
        <taxon>Roseateles</taxon>
    </lineage>
</organism>
<feature type="coiled-coil region" evidence="1">
    <location>
        <begin position="134"/>
        <end position="177"/>
    </location>
</feature>
<evidence type="ECO:0000313" key="2">
    <source>
        <dbReference type="EMBL" id="MDL5030663.1"/>
    </source>
</evidence>
<dbReference type="RefSeq" id="WP_285980796.1">
    <property type="nucleotide sequence ID" value="NZ_JASVDS010000001.1"/>
</dbReference>
<keyword evidence="3" id="KW-1185">Reference proteome</keyword>
<keyword evidence="1" id="KW-0175">Coiled coil</keyword>
<accession>A0ABT7LCS2</accession>
<dbReference type="InterPro" id="IPR021242">
    <property type="entry name" value="DUF2799"/>
</dbReference>
<dbReference type="Pfam" id="PF10973">
    <property type="entry name" value="DUF2799"/>
    <property type="match status" value="1"/>
</dbReference>
<proteinExistence type="predicted"/>